<feature type="transmembrane region" description="Helical" evidence="1">
    <location>
        <begin position="12"/>
        <end position="31"/>
    </location>
</feature>
<gene>
    <name evidence="2" type="ORF">NDI76_12305</name>
</gene>
<keyword evidence="1" id="KW-0472">Membrane</keyword>
<keyword evidence="3" id="KW-1185">Reference proteome</keyword>
<dbReference type="RefSeq" id="WP_310924379.1">
    <property type="nucleotide sequence ID" value="NZ_JAMQOP010000002.1"/>
</dbReference>
<name>A0ABU2GFH6_9EURY</name>
<dbReference type="Proteomes" id="UP001257060">
    <property type="component" value="Unassembled WGS sequence"/>
</dbReference>
<evidence type="ECO:0000256" key="1">
    <source>
        <dbReference type="SAM" id="Phobius"/>
    </source>
</evidence>
<keyword evidence="1" id="KW-1133">Transmembrane helix</keyword>
<evidence type="ECO:0000313" key="3">
    <source>
        <dbReference type="Proteomes" id="UP001257060"/>
    </source>
</evidence>
<evidence type="ECO:0000313" key="2">
    <source>
        <dbReference type="EMBL" id="MDS0299525.1"/>
    </source>
</evidence>
<dbReference type="EMBL" id="JAMQOP010000002">
    <property type="protein sequence ID" value="MDS0299525.1"/>
    <property type="molecule type" value="Genomic_DNA"/>
</dbReference>
<sequence>MVPPAESVSFRNVAVGLGVGLLLSAFSQFLGEGLTSLLWLYVLLIAFAIAGSGVRPVGGTLGF</sequence>
<proteinExistence type="predicted"/>
<protein>
    <submittedName>
        <fullName evidence="2">Uncharacterized protein</fullName>
    </submittedName>
</protein>
<keyword evidence="1" id="KW-0812">Transmembrane</keyword>
<comment type="caution">
    <text evidence="2">The sequence shown here is derived from an EMBL/GenBank/DDBJ whole genome shotgun (WGS) entry which is preliminary data.</text>
</comment>
<reference evidence="2 3" key="1">
    <citation type="submission" date="2022-06" db="EMBL/GenBank/DDBJ databases">
        <title>Halogeometricum sp. a new haloarchaeum isolate from saline soil.</title>
        <authorList>
            <person name="Strakova D."/>
            <person name="Galisteo C."/>
            <person name="Sanchez-Porro C."/>
            <person name="Ventosa A."/>
        </authorList>
    </citation>
    <scope>NUCLEOTIDE SEQUENCE [LARGE SCALE GENOMIC DNA]</scope>
    <source>
        <strain evidence="2 3">S1BR25-6</strain>
    </source>
</reference>
<organism evidence="2 3">
    <name type="scientific">Halogeometricum salsisoli</name>
    <dbReference type="NCBI Taxonomy" id="2950536"/>
    <lineage>
        <taxon>Archaea</taxon>
        <taxon>Methanobacteriati</taxon>
        <taxon>Methanobacteriota</taxon>
        <taxon>Stenosarchaea group</taxon>
        <taxon>Halobacteria</taxon>
        <taxon>Halobacteriales</taxon>
        <taxon>Haloferacaceae</taxon>
        <taxon>Halogeometricum</taxon>
    </lineage>
</organism>
<accession>A0ABU2GFH6</accession>
<feature type="transmembrane region" description="Helical" evidence="1">
    <location>
        <begin position="37"/>
        <end position="57"/>
    </location>
</feature>